<dbReference type="EC" id="3.4.-.-" evidence="4"/>
<feature type="binding site" evidence="1">
    <location>
        <position position="271"/>
    </location>
    <ligand>
        <name>Ca(2+)</name>
        <dbReference type="ChEBI" id="CHEBI:29108"/>
    </ligand>
</feature>
<feature type="active site" description="Charge relay system" evidence="1">
    <location>
        <position position="219"/>
    </location>
</feature>
<reference evidence="4" key="1">
    <citation type="submission" date="2024-06" db="EMBL/GenBank/DDBJ databases">
        <authorList>
            <person name="Coelho C."/>
            <person name="Bento M."/>
            <person name="Garcia E."/>
            <person name="Camelo A."/>
            <person name="Brandao I."/>
            <person name="Espirito Santo C."/>
            <person name="Trovao J."/>
            <person name="Verissimo A."/>
            <person name="Costa J."/>
            <person name="Tiago I."/>
        </authorList>
    </citation>
    <scope>NUCLEOTIDE SEQUENCE</scope>
    <source>
        <strain evidence="4">KWT182</strain>
    </source>
</reference>
<dbReference type="PROSITE" id="PS51892">
    <property type="entry name" value="SUBTILASE"/>
    <property type="match status" value="1"/>
</dbReference>
<dbReference type="CDD" id="cd04056">
    <property type="entry name" value="Peptidases_S53"/>
    <property type="match status" value="1"/>
</dbReference>
<dbReference type="GO" id="GO:0004252">
    <property type="term" value="F:serine-type endopeptidase activity"/>
    <property type="evidence" value="ECO:0007669"/>
    <property type="project" value="UniProtKB-UniRule"/>
</dbReference>
<keyword evidence="1" id="KW-0106">Calcium</keyword>
<keyword evidence="1" id="KW-0479">Metal-binding</keyword>
<dbReference type="InterPro" id="IPR030400">
    <property type="entry name" value="Sedolisin_dom"/>
</dbReference>
<keyword evidence="1 4" id="KW-0378">Hydrolase</keyword>
<dbReference type="AlphaFoldDB" id="A0AAU7QC82"/>
<feature type="active site" description="Charge relay system" evidence="1">
    <location>
        <position position="18"/>
    </location>
</feature>
<proteinExistence type="inferred from homology"/>
<dbReference type="Pfam" id="PF00082">
    <property type="entry name" value="Peptidase_S8"/>
    <property type="match status" value="1"/>
</dbReference>
<evidence type="ECO:0000256" key="1">
    <source>
        <dbReference type="PROSITE-ProRule" id="PRU01032"/>
    </source>
</evidence>
<feature type="active site" description="Charge relay system" evidence="1">
    <location>
        <position position="22"/>
    </location>
</feature>
<dbReference type="PANTHER" id="PTHR14218:SF15">
    <property type="entry name" value="TRIPEPTIDYL-PEPTIDASE 1"/>
    <property type="match status" value="1"/>
</dbReference>
<evidence type="ECO:0000313" key="4">
    <source>
        <dbReference type="EMBL" id="XBS70764.1"/>
    </source>
</evidence>
<dbReference type="Gene3D" id="3.40.50.200">
    <property type="entry name" value="Peptidase S8/S53 domain"/>
    <property type="match status" value="1"/>
</dbReference>
<accession>A0AAU7QC82</accession>
<name>A0AAU7QC82_9GAMM</name>
<dbReference type="PANTHER" id="PTHR14218">
    <property type="entry name" value="PROTEASE S8 TRIPEPTIDYL PEPTIDASE I CLN2"/>
    <property type="match status" value="1"/>
</dbReference>
<keyword evidence="1" id="KW-0720">Serine protease</keyword>
<comment type="similarity">
    <text evidence="2">Belongs to the peptidase S8 family.</text>
</comment>
<comment type="cofactor">
    <cofactor evidence="1">
        <name>Ca(2+)</name>
        <dbReference type="ChEBI" id="CHEBI:29108"/>
    </cofactor>
    <text evidence="1">Binds 1 Ca(2+) ion per subunit.</text>
</comment>
<dbReference type="InterPro" id="IPR000209">
    <property type="entry name" value="Peptidase_S8/S53_dom"/>
</dbReference>
<dbReference type="InterPro" id="IPR050819">
    <property type="entry name" value="Tripeptidyl-peptidase_I"/>
</dbReference>
<dbReference type="GO" id="GO:0006508">
    <property type="term" value="P:proteolysis"/>
    <property type="evidence" value="ECO:0007669"/>
    <property type="project" value="UniProtKB-KW"/>
</dbReference>
<feature type="binding site" evidence="1">
    <location>
        <position position="256"/>
    </location>
    <ligand>
        <name>Ca(2+)</name>
        <dbReference type="ChEBI" id="CHEBI:29108"/>
    </ligand>
</feature>
<dbReference type="PROSITE" id="PS51695">
    <property type="entry name" value="SEDOLISIN"/>
    <property type="match status" value="1"/>
</dbReference>
<gene>
    <name evidence="4" type="ORF">ABK905_06500</name>
</gene>
<feature type="domain" description="Peptidase S53" evidence="3">
    <location>
        <begin position="1"/>
        <end position="289"/>
    </location>
</feature>
<organism evidence="4">
    <name type="scientific">Acerihabitans sp. KWT182</name>
    <dbReference type="NCBI Taxonomy" id="3157919"/>
    <lineage>
        <taxon>Bacteria</taxon>
        <taxon>Pseudomonadati</taxon>
        <taxon>Pseudomonadota</taxon>
        <taxon>Gammaproteobacteria</taxon>
        <taxon>Enterobacterales</taxon>
        <taxon>Pectobacteriaceae</taxon>
        <taxon>Acerihabitans</taxon>
    </lineage>
</organism>
<dbReference type="GO" id="GO:0046872">
    <property type="term" value="F:metal ion binding"/>
    <property type="evidence" value="ECO:0007669"/>
    <property type="project" value="UniProtKB-UniRule"/>
</dbReference>
<sequence length="289" mass="28983">MNGGKNNPSGGANGADGEVMLDIEIVGALAPQATLAVYFAGNTDQGFIDAVNTAIHDTANRPSVISISWGGPESSWTTQSLDAFDDVLQSAAALGVTVCVAAGDSGSSDGVDDGADHVDFPASSPYALACGGTRLVAADNAIKTETVWNDGAQGGAGGGGISTHFPLPDWQKSLKAVRTGGKQTALSHRGVPDVAGNASPETGYKVLVQGQWTVVGGTSAVAPLWAGLIARANAAAGKTLGYLQPLLYTADACRDVTQGNNGDFAAAPGWDACTGLGSPDGEKVAALLR</sequence>
<evidence type="ECO:0000256" key="2">
    <source>
        <dbReference type="PROSITE-ProRule" id="PRU01240"/>
    </source>
</evidence>
<dbReference type="SUPFAM" id="SSF52743">
    <property type="entry name" value="Subtilisin-like"/>
    <property type="match status" value="1"/>
</dbReference>
<dbReference type="InterPro" id="IPR036852">
    <property type="entry name" value="Peptidase_S8/S53_dom_sf"/>
</dbReference>
<evidence type="ECO:0000259" key="3">
    <source>
        <dbReference type="PROSITE" id="PS51695"/>
    </source>
</evidence>
<comment type="caution">
    <text evidence="2">Lacks conserved residue(s) required for the propagation of feature annotation.</text>
</comment>
<feature type="binding site" evidence="1">
    <location>
        <position position="269"/>
    </location>
    <ligand>
        <name>Ca(2+)</name>
        <dbReference type="ChEBI" id="CHEBI:29108"/>
    </ligand>
</feature>
<protein>
    <submittedName>
        <fullName evidence="4">S53 family peptidase</fullName>
        <ecNumber evidence="4">3.4.-.-</ecNumber>
    </submittedName>
</protein>
<dbReference type="GO" id="GO:0008240">
    <property type="term" value="F:tripeptidyl-peptidase activity"/>
    <property type="evidence" value="ECO:0007669"/>
    <property type="project" value="TreeGrafter"/>
</dbReference>
<dbReference type="EMBL" id="CP157947">
    <property type="protein sequence ID" value="XBS70764.1"/>
    <property type="molecule type" value="Genomic_DNA"/>
</dbReference>
<feature type="binding site" evidence="1">
    <location>
        <position position="255"/>
    </location>
    <ligand>
        <name>Ca(2+)</name>
        <dbReference type="ChEBI" id="CHEBI:29108"/>
    </ligand>
</feature>
<keyword evidence="1" id="KW-0645">Protease</keyword>